<evidence type="ECO:0000259" key="1">
    <source>
        <dbReference type="PROSITE" id="PS51094"/>
    </source>
</evidence>
<gene>
    <name evidence="2" type="ORF">HMPREF9473_04836</name>
</gene>
<dbReference type="Pfam" id="PF00359">
    <property type="entry name" value="PTS_EIIA_2"/>
    <property type="match status" value="1"/>
</dbReference>
<reference evidence="2 3" key="1">
    <citation type="submission" date="2011-08" db="EMBL/GenBank/DDBJ databases">
        <title>The Genome Sequence of Clostridium hathewayi WAL-18680.</title>
        <authorList>
            <consortium name="The Broad Institute Genome Sequencing Platform"/>
            <person name="Earl A."/>
            <person name="Ward D."/>
            <person name="Feldgarden M."/>
            <person name="Gevers D."/>
            <person name="Finegold S.M."/>
            <person name="Summanen P.H."/>
            <person name="Molitoris D.R."/>
            <person name="Song M."/>
            <person name="Daigneault M."/>
            <person name="Allen-Vercoe E."/>
            <person name="Young S.K."/>
            <person name="Zeng Q."/>
            <person name="Gargeya S."/>
            <person name="Fitzgerald M."/>
            <person name="Haas B."/>
            <person name="Abouelleil A."/>
            <person name="Alvarado L."/>
            <person name="Arachchi H.M."/>
            <person name="Berlin A."/>
            <person name="Brown A."/>
            <person name="Chapman S.B."/>
            <person name="Chen Z."/>
            <person name="Dunbar C."/>
            <person name="Freedman E."/>
            <person name="Gearin G."/>
            <person name="Gellesch M."/>
            <person name="Goldberg J."/>
            <person name="Griggs A."/>
            <person name="Gujja S."/>
            <person name="Heiman D."/>
            <person name="Howarth C."/>
            <person name="Larson L."/>
            <person name="Lui A."/>
            <person name="MacDonald P.J.P."/>
            <person name="Montmayeur A."/>
            <person name="Murphy C."/>
            <person name="Neiman D."/>
            <person name="Pearson M."/>
            <person name="Priest M."/>
            <person name="Roberts A."/>
            <person name="Saif S."/>
            <person name="Shea T."/>
            <person name="Shenoy N."/>
            <person name="Sisk P."/>
            <person name="Stolte C."/>
            <person name="Sykes S."/>
            <person name="Wortman J."/>
            <person name="Nusbaum C."/>
            <person name="Birren B."/>
        </authorList>
    </citation>
    <scope>NUCLEOTIDE SEQUENCE [LARGE SCALE GENOMIC DNA]</scope>
    <source>
        <strain evidence="2 3">WAL-18680</strain>
    </source>
</reference>
<feature type="domain" description="PTS EIIA type-2" evidence="1">
    <location>
        <begin position="1"/>
        <end position="78"/>
    </location>
</feature>
<keyword evidence="3" id="KW-1185">Reference proteome</keyword>
<proteinExistence type="predicted"/>
<dbReference type="InterPro" id="IPR002178">
    <property type="entry name" value="PTS_EIIA_type-2_dom"/>
</dbReference>
<dbReference type="HOGENOM" id="CLU_2617200_0_0_9"/>
<organism evidence="2 3">
    <name type="scientific">Hungatella hathewayi WAL-18680</name>
    <dbReference type="NCBI Taxonomy" id="742737"/>
    <lineage>
        <taxon>Bacteria</taxon>
        <taxon>Bacillati</taxon>
        <taxon>Bacillota</taxon>
        <taxon>Clostridia</taxon>
        <taxon>Lachnospirales</taxon>
        <taxon>Lachnospiraceae</taxon>
        <taxon>Hungatella</taxon>
    </lineage>
</organism>
<dbReference type="PROSITE" id="PS51094">
    <property type="entry name" value="PTS_EIIA_TYPE_2"/>
    <property type="match status" value="1"/>
</dbReference>
<dbReference type="PATRIC" id="fig|742737.3.peg.4825"/>
<comment type="caution">
    <text evidence="2">The sequence shown here is derived from an EMBL/GenBank/DDBJ whole genome shotgun (WGS) entry which is preliminary data.</text>
</comment>
<dbReference type="Proteomes" id="UP000005384">
    <property type="component" value="Unassembled WGS sequence"/>
</dbReference>
<protein>
    <recommendedName>
        <fullName evidence="1">PTS EIIA type-2 domain-containing protein</fullName>
    </recommendedName>
</protein>
<dbReference type="InterPro" id="IPR016152">
    <property type="entry name" value="PTrfase/Anion_transptr"/>
</dbReference>
<accession>G5IMV8</accession>
<dbReference type="AlphaFoldDB" id="G5IMV8"/>
<dbReference type="Gene3D" id="3.40.930.10">
    <property type="entry name" value="Mannitol-specific EII, Chain A"/>
    <property type="match status" value="1"/>
</dbReference>
<evidence type="ECO:0000313" key="2">
    <source>
        <dbReference type="EMBL" id="EHI57199.1"/>
    </source>
</evidence>
<evidence type="ECO:0000313" key="3">
    <source>
        <dbReference type="Proteomes" id="UP000005384"/>
    </source>
</evidence>
<name>G5IMV8_9FIRM</name>
<dbReference type="SUPFAM" id="SSF55804">
    <property type="entry name" value="Phoshotransferase/anion transport protein"/>
    <property type="match status" value="1"/>
</dbReference>
<sequence>MKMHANKTGLSVLISDKPITWDAKQVHIVMMLCFNREERFIFNEVFEPLTMVLGSRENIKKLVQVESYQEFIEMLTVL</sequence>
<dbReference type="EMBL" id="ADLN01000123">
    <property type="protein sequence ID" value="EHI57199.1"/>
    <property type="molecule type" value="Genomic_DNA"/>
</dbReference>